<dbReference type="SUPFAM" id="SSF48576">
    <property type="entry name" value="Terpenoid synthases"/>
    <property type="match status" value="1"/>
</dbReference>
<evidence type="ECO:0000313" key="2">
    <source>
        <dbReference type="Proteomes" id="UP000275232"/>
    </source>
</evidence>
<sequence length="230" mass="24708">MTRLCAIPMPVAMDDDLLDTLPLAHRLALSYAPCRAAGDILALLALNQRLGGVLRQASEPVIAQMKLAWWRDRFRQSPEDWPAGEPLLAALARWRGDTKRLEALVDGWEILLAESLGREEADSYAAGHAGAWAALAEGVGSRIDAPLVERSAAIHALADLALNLPPGAERRQVEGMLEAGRAATPRLDRPLRPLAVLRALSLRAVARSSKELLDGPGAMTVALRSGLTGR</sequence>
<proteinExistence type="predicted"/>
<protein>
    <recommendedName>
        <fullName evidence="3">Phytoene synthase</fullName>
    </recommendedName>
</protein>
<name>A0A3N5CN03_9SPHN</name>
<gene>
    <name evidence="1" type="ORF">EG799_00820</name>
</gene>
<dbReference type="InterPro" id="IPR008949">
    <property type="entry name" value="Isoprenoid_synthase_dom_sf"/>
</dbReference>
<dbReference type="Proteomes" id="UP000275232">
    <property type="component" value="Unassembled WGS sequence"/>
</dbReference>
<organism evidence="1 2">
    <name type="scientific">Aurantiacibacter spongiae</name>
    <dbReference type="NCBI Taxonomy" id="2488860"/>
    <lineage>
        <taxon>Bacteria</taxon>
        <taxon>Pseudomonadati</taxon>
        <taxon>Pseudomonadota</taxon>
        <taxon>Alphaproteobacteria</taxon>
        <taxon>Sphingomonadales</taxon>
        <taxon>Erythrobacteraceae</taxon>
        <taxon>Aurantiacibacter</taxon>
    </lineage>
</organism>
<dbReference type="EMBL" id="RPFZ01000001">
    <property type="protein sequence ID" value="RPF70333.1"/>
    <property type="molecule type" value="Genomic_DNA"/>
</dbReference>
<dbReference type="RefSeq" id="WP_123877695.1">
    <property type="nucleotide sequence ID" value="NZ_RPFZ01000001.1"/>
</dbReference>
<keyword evidence="2" id="KW-1185">Reference proteome</keyword>
<evidence type="ECO:0008006" key="3">
    <source>
        <dbReference type="Google" id="ProtNLM"/>
    </source>
</evidence>
<dbReference type="AlphaFoldDB" id="A0A3N5CN03"/>
<accession>A0A3N5CN03</accession>
<evidence type="ECO:0000313" key="1">
    <source>
        <dbReference type="EMBL" id="RPF70333.1"/>
    </source>
</evidence>
<reference evidence="1 2" key="1">
    <citation type="submission" date="2018-11" db="EMBL/GenBank/DDBJ databases">
        <title>Erythrobacter spongiae sp. nov., isolated from a marine sponge.</title>
        <authorList>
            <person name="Zhuang L."/>
            <person name="Luo L."/>
        </authorList>
    </citation>
    <scope>NUCLEOTIDE SEQUENCE [LARGE SCALE GENOMIC DNA]</scope>
    <source>
        <strain evidence="1 2">HN-E23</strain>
    </source>
</reference>
<comment type="caution">
    <text evidence="1">The sequence shown here is derived from an EMBL/GenBank/DDBJ whole genome shotgun (WGS) entry which is preliminary data.</text>
</comment>
<dbReference type="OrthoDB" id="9814909at2"/>